<feature type="transmembrane region" description="Helical" evidence="8">
    <location>
        <begin position="338"/>
        <end position="357"/>
    </location>
</feature>
<keyword evidence="11" id="KW-1185">Reference proteome</keyword>
<feature type="transmembrane region" description="Helical" evidence="8">
    <location>
        <begin position="281"/>
        <end position="300"/>
    </location>
</feature>
<dbReference type="PANTHER" id="PTHR42703">
    <property type="entry name" value="NADH DEHYDROGENASE"/>
    <property type="match status" value="1"/>
</dbReference>
<dbReference type="RefSeq" id="WP_246151885.1">
    <property type="nucleotide sequence ID" value="NZ_SJPX01000005.1"/>
</dbReference>
<feature type="domain" description="NADH:quinone oxidoreductase/Mrp antiporter transmembrane" evidence="9">
    <location>
        <begin position="131"/>
        <end position="425"/>
    </location>
</feature>
<feature type="transmembrane region" description="Helical" evidence="8">
    <location>
        <begin position="239"/>
        <end position="261"/>
    </location>
</feature>
<comment type="similarity">
    <text evidence="2">Belongs to the CPA3 antiporters (TC 2.A.63) subunit D family.</text>
</comment>
<comment type="subcellular location">
    <subcellularLocation>
        <location evidence="1">Cell membrane</location>
        <topology evidence="1">Multi-pass membrane protein</topology>
    </subcellularLocation>
    <subcellularLocation>
        <location evidence="7">Membrane</location>
        <topology evidence="7">Multi-pass membrane protein</topology>
    </subcellularLocation>
</comment>
<evidence type="ECO:0000256" key="7">
    <source>
        <dbReference type="RuleBase" id="RU000320"/>
    </source>
</evidence>
<dbReference type="PANTHER" id="PTHR42703:SF1">
    <property type="entry name" value="NA(+)_H(+) ANTIPORTER SUBUNIT D1"/>
    <property type="match status" value="1"/>
</dbReference>
<evidence type="ECO:0000256" key="5">
    <source>
        <dbReference type="ARBA" id="ARBA00022989"/>
    </source>
</evidence>
<dbReference type="InterPro" id="IPR050586">
    <property type="entry name" value="CPA3_Na-H_Antiporter_D"/>
</dbReference>
<evidence type="ECO:0000256" key="6">
    <source>
        <dbReference type="ARBA" id="ARBA00023136"/>
    </source>
</evidence>
<feature type="transmembrane region" description="Helical" evidence="8">
    <location>
        <begin position="78"/>
        <end position="99"/>
    </location>
</feature>
<evidence type="ECO:0000256" key="2">
    <source>
        <dbReference type="ARBA" id="ARBA00005346"/>
    </source>
</evidence>
<proteinExistence type="inferred from homology"/>
<feature type="transmembrane region" description="Helical" evidence="8">
    <location>
        <begin position="307"/>
        <end position="326"/>
    </location>
</feature>
<feature type="transmembrane region" description="Helical" evidence="8">
    <location>
        <begin position="415"/>
        <end position="434"/>
    </location>
</feature>
<keyword evidence="6 8" id="KW-0472">Membrane</keyword>
<evidence type="ECO:0000313" key="11">
    <source>
        <dbReference type="Proteomes" id="UP000317977"/>
    </source>
</evidence>
<feature type="transmembrane region" description="Helical" evidence="8">
    <location>
        <begin position="111"/>
        <end position="127"/>
    </location>
</feature>
<dbReference type="PRINTS" id="PR01437">
    <property type="entry name" value="NUOXDRDTASE4"/>
</dbReference>
<evidence type="ECO:0000256" key="1">
    <source>
        <dbReference type="ARBA" id="ARBA00004651"/>
    </source>
</evidence>
<dbReference type="GO" id="GO:0042773">
    <property type="term" value="P:ATP synthesis coupled electron transport"/>
    <property type="evidence" value="ECO:0007669"/>
    <property type="project" value="InterPro"/>
</dbReference>
<dbReference type="GO" id="GO:0008137">
    <property type="term" value="F:NADH dehydrogenase (ubiquinone) activity"/>
    <property type="evidence" value="ECO:0007669"/>
    <property type="project" value="InterPro"/>
</dbReference>
<feature type="transmembrane region" description="Helical" evidence="8">
    <location>
        <begin position="454"/>
        <end position="473"/>
    </location>
</feature>
<feature type="transmembrane region" description="Helical" evidence="8">
    <location>
        <begin position="166"/>
        <end position="188"/>
    </location>
</feature>
<name>A0A5C6EGJ7_9BACT</name>
<reference evidence="10 11" key="1">
    <citation type="submission" date="2019-02" db="EMBL/GenBank/DDBJ databases">
        <title>Deep-cultivation of Planctomycetes and their phenomic and genomic characterization uncovers novel biology.</title>
        <authorList>
            <person name="Wiegand S."/>
            <person name="Jogler M."/>
            <person name="Boedeker C."/>
            <person name="Pinto D."/>
            <person name="Vollmers J."/>
            <person name="Rivas-Marin E."/>
            <person name="Kohn T."/>
            <person name="Peeters S.H."/>
            <person name="Heuer A."/>
            <person name="Rast P."/>
            <person name="Oberbeckmann S."/>
            <person name="Bunk B."/>
            <person name="Jeske O."/>
            <person name="Meyerdierks A."/>
            <person name="Storesund J.E."/>
            <person name="Kallscheuer N."/>
            <person name="Luecker S."/>
            <person name="Lage O.M."/>
            <person name="Pohl T."/>
            <person name="Merkel B.J."/>
            <person name="Hornburger P."/>
            <person name="Mueller R.-W."/>
            <person name="Bruemmer F."/>
            <person name="Labrenz M."/>
            <person name="Spormann A.M."/>
            <person name="Op Den Camp H."/>
            <person name="Overmann J."/>
            <person name="Amann R."/>
            <person name="Jetten M.S.M."/>
            <person name="Mascher T."/>
            <person name="Medema M.H."/>
            <person name="Devos D.P."/>
            <person name="Kaster A.-K."/>
            <person name="Ovreas L."/>
            <person name="Rohde M."/>
            <person name="Galperin M.Y."/>
            <person name="Jogler C."/>
        </authorList>
    </citation>
    <scope>NUCLEOTIDE SEQUENCE [LARGE SCALE GENOMIC DNA]</scope>
    <source>
        <strain evidence="10 11">Poly59</strain>
    </source>
</reference>
<organism evidence="10 11">
    <name type="scientific">Rubripirellula reticaptiva</name>
    <dbReference type="NCBI Taxonomy" id="2528013"/>
    <lineage>
        <taxon>Bacteria</taxon>
        <taxon>Pseudomonadati</taxon>
        <taxon>Planctomycetota</taxon>
        <taxon>Planctomycetia</taxon>
        <taxon>Pirellulales</taxon>
        <taxon>Pirellulaceae</taxon>
        <taxon>Rubripirellula</taxon>
    </lineage>
</organism>
<feature type="transmembrane region" description="Helical" evidence="8">
    <location>
        <begin position="378"/>
        <end position="403"/>
    </location>
</feature>
<accession>A0A5C6EGJ7</accession>
<dbReference type="GO" id="GO:0005886">
    <property type="term" value="C:plasma membrane"/>
    <property type="evidence" value="ECO:0007669"/>
    <property type="project" value="UniProtKB-SubCell"/>
</dbReference>
<keyword evidence="3" id="KW-1003">Cell membrane</keyword>
<keyword evidence="4 7" id="KW-0812">Transmembrane</keyword>
<feature type="transmembrane region" description="Helical" evidence="8">
    <location>
        <begin position="33"/>
        <end position="58"/>
    </location>
</feature>
<dbReference type="Pfam" id="PF00361">
    <property type="entry name" value="Proton_antipo_M"/>
    <property type="match status" value="1"/>
</dbReference>
<evidence type="ECO:0000313" key="10">
    <source>
        <dbReference type="EMBL" id="TWU48122.1"/>
    </source>
</evidence>
<dbReference type="EMBL" id="SJPX01000005">
    <property type="protein sequence ID" value="TWU48122.1"/>
    <property type="molecule type" value="Genomic_DNA"/>
</dbReference>
<dbReference type="AlphaFoldDB" id="A0A5C6EGJ7"/>
<protein>
    <submittedName>
        <fullName evidence="10">Na(+)/H(+) antiporter subunit D1</fullName>
    </submittedName>
</protein>
<feature type="transmembrane region" description="Helical" evidence="8">
    <location>
        <begin position="6"/>
        <end position="26"/>
    </location>
</feature>
<dbReference type="InterPro" id="IPR003918">
    <property type="entry name" value="NADH_UbQ_OxRdtase"/>
</dbReference>
<dbReference type="Proteomes" id="UP000317977">
    <property type="component" value="Unassembled WGS sequence"/>
</dbReference>
<evidence type="ECO:0000256" key="3">
    <source>
        <dbReference type="ARBA" id="ARBA00022475"/>
    </source>
</evidence>
<gene>
    <name evidence="10" type="primary">mnhD1</name>
    <name evidence="10" type="ORF">Poly59_49670</name>
</gene>
<evidence type="ECO:0000256" key="8">
    <source>
        <dbReference type="SAM" id="Phobius"/>
    </source>
</evidence>
<evidence type="ECO:0000259" key="9">
    <source>
        <dbReference type="Pfam" id="PF00361"/>
    </source>
</evidence>
<feature type="transmembrane region" description="Helical" evidence="8">
    <location>
        <begin position="133"/>
        <end position="154"/>
    </location>
</feature>
<sequence length="493" mass="52861">MIEAHLPVLLIVLPMMAAPLCVLAGNRKAAYGIALLTTLATFAIGLRLMSTVLSTGSIHYEIGGWEPPYGIEYVVDSFSAFVILIVSAMAAITMMYAPPSLDKEILPSKHYLFYATFLLCMTGLLGMCVTGDLFNVFVFLEISSLSSYALISLGKTRRAPLAALQYLILGSVGATFILIGIGLLYQMTGTLNMVDIASRINTVNGPRTMLVALAFMTIGLYIKMAVFPLHTWLPNAYTYAPSVVTVFVAATATKVSVYAFVRLIYGIVTPDFAFETLPLDAALRLMAFVGIFVASTAAIFQDNVKRLLAYSSIAQIGYILLGVSMNTQAGLTGGIAHMFNHAIIKGGLFMVVGCFAMRLGSVQLSDWRGAGRTMPWTAFAWAVGGLGLIGVPLTAGFISKWLLLTAAFESELWQVAVLMLISSLLAIVYVWRVVETLYFSEPSEIAKAATDAPLQMLVPTYVVIGATVLFGIWTTYSAGLAANAAAMLLGGSQ</sequence>
<evidence type="ECO:0000256" key="4">
    <source>
        <dbReference type="ARBA" id="ARBA00022692"/>
    </source>
</evidence>
<feature type="transmembrane region" description="Helical" evidence="8">
    <location>
        <begin position="208"/>
        <end position="227"/>
    </location>
</feature>
<comment type="caution">
    <text evidence="10">The sequence shown here is derived from an EMBL/GenBank/DDBJ whole genome shotgun (WGS) entry which is preliminary data.</text>
</comment>
<keyword evidence="5 8" id="KW-1133">Transmembrane helix</keyword>
<dbReference type="InterPro" id="IPR001750">
    <property type="entry name" value="ND/Mrp_TM"/>
</dbReference>